<dbReference type="AlphaFoldDB" id="A0AB39NBH7"/>
<evidence type="ECO:0000256" key="1">
    <source>
        <dbReference type="SAM" id="MobiDB-lite"/>
    </source>
</evidence>
<reference evidence="2" key="1">
    <citation type="submission" date="2024-07" db="EMBL/GenBank/DDBJ databases">
        <authorList>
            <person name="Yu S.T."/>
        </authorList>
    </citation>
    <scope>NUCLEOTIDE SEQUENCE</scope>
    <source>
        <strain evidence="2">R11</strain>
    </source>
</reference>
<dbReference type="EMBL" id="CP163432">
    <property type="protein sequence ID" value="XDQ15805.1"/>
    <property type="molecule type" value="Genomic_DNA"/>
</dbReference>
<feature type="compositionally biased region" description="Basic and acidic residues" evidence="1">
    <location>
        <begin position="54"/>
        <end position="65"/>
    </location>
</feature>
<name>A0AB39NBH7_9ACTN</name>
<gene>
    <name evidence="2" type="ORF">AB5J55_42455</name>
</gene>
<accession>A0AB39NBH7</accession>
<feature type="region of interest" description="Disordered" evidence="1">
    <location>
        <begin position="44"/>
        <end position="65"/>
    </location>
</feature>
<dbReference type="RefSeq" id="WP_369275733.1">
    <property type="nucleotide sequence ID" value="NZ_CP163432.1"/>
</dbReference>
<proteinExistence type="predicted"/>
<evidence type="ECO:0000313" key="2">
    <source>
        <dbReference type="EMBL" id="XDQ15805.1"/>
    </source>
</evidence>
<protein>
    <submittedName>
        <fullName evidence="2">Uncharacterized protein</fullName>
    </submittedName>
</protein>
<organism evidence="2">
    <name type="scientific">Streptomyces sp. R11</name>
    <dbReference type="NCBI Taxonomy" id="3238625"/>
    <lineage>
        <taxon>Bacteria</taxon>
        <taxon>Bacillati</taxon>
        <taxon>Actinomycetota</taxon>
        <taxon>Actinomycetes</taxon>
        <taxon>Kitasatosporales</taxon>
        <taxon>Streptomycetaceae</taxon>
        <taxon>Streptomyces</taxon>
    </lineage>
</organism>
<sequence length="65" mass="6964">MQDTNVLTVSWLLTLKQIAAAFGDMLSARAAAGSIAPPQKALTSVRVSSAIRHPPSELDRHRPNV</sequence>